<feature type="region of interest" description="Disordered" evidence="3">
    <location>
        <begin position="499"/>
        <end position="520"/>
    </location>
</feature>
<feature type="region of interest" description="Disordered" evidence="3">
    <location>
        <begin position="354"/>
        <end position="437"/>
    </location>
</feature>
<keyword evidence="6" id="KW-1185">Reference proteome</keyword>
<evidence type="ECO:0000256" key="1">
    <source>
        <dbReference type="ARBA" id="ARBA00023125"/>
    </source>
</evidence>
<dbReference type="GO" id="GO:0000978">
    <property type="term" value="F:RNA polymerase II cis-regulatory region sequence-specific DNA binding"/>
    <property type="evidence" value="ECO:0007669"/>
    <property type="project" value="TreeGrafter"/>
</dbReference>
<name>A0A0R3U8Z4_MESCO</name>
<dbReference type="InterPro" id="IPR036388">
    <property type="entry name" value="WH-like_DNA-bd_sf"/>
</dbReference>
<dbReference type="STRING" id="53468.A0A0R3U8Z4"/>
<dbReference type="GO" id="GO:0000981">
    <property type="term" value="F:DNA-binding transcription factor activity, RNA polymerase II-specific"/>
    <property type="evidence" value="ECO:0007669"/>
    <property type="project" value="TreeGrafter"/>
</dbReference>
<evidence type="ECO:0000313" key="6">
    <source>
        <dbReference type="Proteomes" id="UP000267029"/>
    </source>
</evidence>
<dbReference type="SMART" id="SM00339">
    <property type="entry name" value="FH"/>
    <property type="match status" value="1"/>
</dbReference>
<feature type="compositionally biased region" description="Low complexity" evidence="3">
    <location>
        <begin position="411"/>
        <end position="426"/>
    </location>
</feature>
<accession>A0A0R3U8Z4</accession>
<feature type="compositionally biased region" description="Polar residues" evidence="3">
    <location>
        <begin position="355"/>
        <end position="375"/>
    </location>
</feature>
<evidence type="ECO:0000313" key="5">
    <source>
        <dbReference type="EMBL" id="VDD77378.1"/>
    </source>
</evidence>
<dbReference type="PRINTS" id="PR00053">
    <property type="entry name" value="FORKHEAD"/>
</dbReference>
<dbReference type="Gene3D" id="1.10.10.10">
    <property type="entry name" value="Winged helix-like DNA-binding domain superfamily/Winged helix DNA-binding domain"/>
    <property type="match status" value="1"/>
</dbReference>
<feature type="DNA-binding region" description="Fork-head" evidence="2">
    <location>
        <begin position="255"/>
        <end position="346"/>
    </location>
</feature>
<sequence length="603" mass="67709">MNHQSSDFLARKLRQNWLTHYHEFRGLDDMEDDDSLTNLGWLQNINVTKMAAPLAPLSPPMPTSWPPTNVGARESTPKPPDRCLRNTLELYKQHCINYGVNPRQSPPSKQQSRQSYLFNNYHQGYPRYTPRQPSSCWKAKNQRHFIKRRGSLFNRFKVQMSIRNAGSAYHVINGIPSNAIYPGTNCYRLNDCQTLLAVTTSQKTAVGEVAFLKDSGRVCGEAGLFDDLSLKCAPPTIETVNPEDRLVFQTNQGIRPPYSYAVLIYMSMEATKKNKITLNEIYSWVAENFAFYRKSEPTWKVRNRHTIPFLFLALRQTLMRSAIFQRVPRRKEEPGGWGDLWRLNPDIRTKLKELSGQSGPLVTSEPTVCRSTTSGPLEPSSPKVVVQSAQRTHGDDQPNASLDHWGGKRCSVSSSSPSSVELHTPPQSQPSYPPKSPPFLSLGLLNLTQEDVSLLQNSVVGRQSPIESIGDSGSSEVKAAAPDFSSLLSSSLLLRECKHESGSPCRSDGDDDAPEETPIDRSRREDWWPDEFTGTVDSLMGDFDRPISGNQKAAHSSFVYQPGTLLDTPLDYSVETSSILHEEQPWVDDKLNLEELDNILGLK</sequence>
<dbReference type="PANTHER" id="PTHR46805:SF1">
    <property type="entry name" value="FORKHEAD BOX PROTEIN J1"/>
    <property type="match status" value="1"/>
</dbReference>
<dbReference type="AlphaFoldDB" id="A0A0R3U8Z4"/>
<keyword evidence="2" id="KW-0539">Nucleus</keyword>
<gene>
    <name evidence="5" type="ORF">MCOS_LOCUS3381</name>
</gene>
<dbReference type="OrthoDB" id="10029558at2759"/>
<reference evidence="5 6" key="1">
    <citation type="submission" date="2018-10" db="EMBL/GenBank/DDBJ databases">
        <authorList>
            <consortium name="Pathogen Informatics"/>
        </authorList>
    </citation>
    <scope>NUCLEOTIDE SEQUENCE [LARGE SCALE GENOMIC DNA]</scope>
</reference>
<organism evidence="5 6">
    <name type="scientific">Mesocestoides corti</name>
    <name type="common">Flatworm</name>
    <dbReference type="NCBI Taxonomy" id="53468"/>
    <lineage>
        <taxon>Eukaryota</taxon>
        <taxon>Metazoa</taxon>
        <taxon>Spiralia</taxon>
        <taxon>Lophotrochozoa</taxon>
        <taxon>Platyhelminthes</taxon>
        <taxon>Cestoda</taxon>
        <taxon>Eucestoda</taxon>
        <taxon>Cyclophyllidea</taxon>
        <taxon>Mesocestoididae</taxon>
        <taxon>Mesocestoides</taxon>
    </lineage>
</organism>
<dbReference type="GO" id="GO:0005634">
    <property type="term" value="C:nucleus"/>
    <property type="evidence" value="ECO:0007669"/>
    <property type="project" value="UniProtKB-SubCell"/>
</dbReference>
<evidence type="ECO:0000256" key="3">
    <source>
        <dbReference type="SAM" id="MobiDB-lite"/>
    </source>
</evidence>
<dbReference type="PROSITE" id="PS50039">
    <property type="entry name" value="FORK_HEAD_3"/>
    <property type="match status" value="1"/>
</dbReference>
<dbReference type="InterPro" id="IPR036390">
    <property type="entry name" value="WH_DNA-bd_sf"/>
</dbReference>
<dbReference type="PANTHER" id="PTHR46805">
    <property type="entry name" value="FORKHEAD BOX PROTEIN J1"/>
    <property type="match status" value="1"/>
</dbReference>
<dbReference type="EMBL" id="UXSR01000752">
    <property type="protein sequence ID" value="VDD77378.1"/>
    <property type="molecule type" value="Genomic_DNA"/>
</dbReference>
<dbReference type="Pfam" id="PF00250">
    <property type="entry name" value="Forkhead"/>
    <property type="match status" value="1"/>
</dbReference>
<dbReference type="InterPro" id="IPR001766">
    <property type="entry name" value="Fork_head_dom"/>
</dbReference>
<evidence type="ECO:0000256" key="2">
    <source>
        <dbReference type="PROSITE-ProRule" id="PRU00089"/>
    </source>
</evidence>
<dbReference type="InterPro" id="IPR047513">
    <property type="entry name" value="FOXJ1"/>
</dbReference>
<dbReference type="SUPFAM" id="SSF46785">
    <property type="entry name" value="Winged helix' DNA-binding domain"/>
    <property type="match status" value="1"/>
</dbReference>
<dbReference type="Proteomes" id="UP000267029">
    <property type="component" value="Unassembled WGS sequence"/>
</dbReference>
<proteinExistence type="predicted"/>
<comment type="subcellular location">
    <subcellularLocation>
        <location evidence="2">Nucleus</location>
    </subcellularLocation>
</comment>
<protein>
    <recommendedName>
        <fullName evidence="4">Fork-head domain-containing protein</fullName>
    </recommendedName>
</protein>
<keyword evidence="1 2" id="KW-0238">DNA-binding</keyword>
<feature type="domain" description="Fork-head" evidence="4">
    <location>
        <begin position="255"/>
        <end position="346"/>
    </location>
</feature>
<feature type="compositionally biased region" description="Pro residues" evidence="3">
    <location>
        <begin position="427"/>
        <end position="437"/>
    </location>
</feature>
<evidence type="ECO:0000259" key="4">
    <source>
        <dbReference type="PROSITE" id="PS50039"/>
    </source>
</evidence>